<comment type="caution">
    <text evidence="1">The sequence shown here is derived from an EMBL/GenBank/DDBJ whole genome shotgun (WGS) entry which is preliminary data.</text>
</comment>
<evidence type="ECO:0000313" key="2">
    <source>
        <dbReference type="Proteomes" id="UP000237000"/>
    </source>
</evidence>
<accession>A0A2P5F3E1</accession>
<keyword evidence="2" id="KW-1185">Reference proteome</keyword>
<proteinExistence type="predicted"/>
<organism evidence="1 2">
    <name type="scientific">Trema orientale</name>
    <name type="common">Charcoal tree</name>
    <name type="synonym">Celtis orientalis</name>
    <dbReference type="NCBI Taxonomy" id="63057"/>
    <lineage>
        <taxon>Eukaryota</taxon>
        <taxon>Viridiplantae</taxon>
        <taxon>Streptophyta</taxon>
        <taxon>Embryophyta</taxon>
        <taxon>Tracheophyta</taxon>
        <taxon>Spermatophyta</taxon>
        <taxon>Magnoliopsida</taxon>
        <taxon>eudicotyledons</taxon>
        <taxon>Gunneridae</taxon>
        <taxon>Pentapetalae</taxon>
        <taxon>rosids</taxon>
        <taxon>fabids</taxon>
        <taxon>Rosales</taxon>
        <taxon>Cannabaceae</taxon>
        <taxon>Trema</taxon>
    </lineage>
</organism>
<dbReference type="EMBL" id="JXTC01000067">
    <property type="protein sequence ID" value="PON92311.1"/>
    <property type="molecule type" value="Genomic_DNA"/>
</dbReference>
<name>A0A2P5F3E1_TREOI</name>
<dbReference type="InParanoid" id="A0A2P5F3E1"/>
<gene>
    <name evidence="1" type="ORF">TorRG33x02_119400</name>
</gene>
<evidence type="ECO:0000313" key="1">
    <source>
        <dbReference type="EMBL" id="PON92311.1"/>
    </source>
</evidence>
<reference evidence="2" key="1">
    <citation type="submission" date="2016-06" db="EMBL/GenBank/DDBJ databases">
        <title>Parallel loss of symbiosis genes in relatives of nitrogen-fixing non-legume Parasponia.</title>
        <authorList>
            <person name="Van Velzen R."/>
            <person name="Holmer R."/>
            <person name="Bu F."/>
            <person name="Rutten L."/>
            <person name="Van Zeijl A."/>
            <person name="Liu W."/>
            <person name="Santuari L."/>
            <person name="Cao Q."/>
            <person name="Sharma T."/>
            <person name="Shen D."/>
            <person name="Roswanjaya Y."/>
            <person name="Wardhani T."/>
            <person name="Kalhor M.S."/>
            <person name="Jansen J."/>
            <person name="Van den Hoogen J."/>
            <person name="Gungor B."/>
            <person name="Hartog M."/>
            <person name="Hontelez J."/>
            <person name="Verver J."/>
            <person name="Yang W.-C."/>
            <person name="Schijlen E."/>
            <person name="Repin R."/>
            <person name="Schilthuizen M."/>
            <person name="Schranz E."/>
            <person name="Heidstra R."/>
            <person name="Miyata K."/>
            <person name="Fedorova E."/>
            <person name="Kohlen W."/>
            <person name="Bisseling T."/>
            <person name="Smit S."/>
            <person name="Geurts R."/>
        </authorList>
    </citation>
    <scope>NUCLEOTIDE SEQUENCE [LARGE SCALE GENOMIC DNA]</scope>
    <source>
        <strain evidence="2">cv. RG33-2</strain>
    </source>
</reference>
<sequence length="155" mass="17718">MLGFFHGWQFLESRVALIATHQIPDWSLVLSQRKTETAILSYHLKKRKKKKKKKNRKQNVYPSMPLVPTSPPKLLLSLSTCKIQAGMDTVAWRVDPVSPLEYDGSVIFQAVVRRCQLRPLVAVSAFFLSEYVNLSPHTTTLSNHFIKLLHICFLG</sequence>
<dbReference type="AlphaFoldDB" id="A0A2P5F3E1"/>
<dbReference type="Proteomes" id="UP000237000">
    <property type="component" value="Unassembled WGS sequence"/>
</dbReference>
<dbReference type="OrthoDB" id="10529023at2759"/>
<protein>
    <submittedName>
        <fullName evidence="1">Uncharacterized protein</fullName>
    </submittedName>
</protein>